<keyword evidence="1" id="KW-1133">Transmembrane helix</keyword>
<dbReference type="EMBL" id="JAGIOC010000001">
    <property type="protein sequence ID" value="MBP2409815.1"/>
    <property type="molecule type" value="Genomic_DNA"/>
</dbReference>
<protein>
    <recommendedName>
        <fullName evidence="4">DUF2871 domain-containing protein</fullName>
    </recommendedName>
</protein>
<feature type="transmembrane region" description="Helical" evidence="1">
    <location>
        <begin position="75"/>
        <end position="95"/>
    </location>
</feature>
<evidence type="ECO:0000313" key="3">
    <source>
        <dbReference type="Proteomes" id="UP000698222"/>
    </source>
</evidence>
<accession>A0ABS4YMJ7</accession>
<dbReference type="Pfam" id="PF11070">
    <property type="entry name" value="DUF2871"/>
    <property type="match status" value="1"/>
</dbReference>
<evidence type="ECO:0008006" key="4">
    <source>
        <dbReference type="Google" id="ProtNLM"/>
    </source>
</evidence>
<proteinExistence type="predicted"/>
<keyword evidence="3" id="KW-1185">Reference proteome</keyword>
<evidence type="ECO:0000256" key="1">
    <source>
        <dbReference type="SAM" id="Phobius"/>
    </source>
</evidence>
<keyword evidence="1" id="KW-0812">Transmembrane</keyword>
<gene>
    <name evidence="2" type="ORF">JOF44_002718</name>
</gene>
<feature type="transmembrane region" description="Helical" evidence="1">
    <location>
        <begin position="43"/>
        <end position="63"/>
    </location>
</feature>
<dbReference type="InterPro" id="IPR021299">
    <property type="entry name" value="DUF2871"/>
</dbReference>
<organism evidence="2 3">
    <name type="scientific">Brachybacterium fresconis</name>
    <dbReference type="NCBI Taxonomy" id="173363"/>
    <lineage>
        <taxon>Bacteria</taxon>
        <taxon>Bacillati</taxon>
        <taxon>Actinomycetota</taxon>
        <taxon>Actinomycetes</taxon>
        <taxon>Micrococcales</taxon>
        <taxon>Dermabacteraceae</taxon>
        <taxon>Brachybacterium</taxon>
    </lineage>
</organism>
<name>A0ABS4YMJ7_9MICO</name>
<sequence>MTRLLNTAFAYIILGLASGLFYREFTKATDTIGTHTQLNTLHTHLLVLGMVMFLLVLGLDAVFSLTGRRSFTVFYWTYNVGLVITVAMQAVRGILTLDGQDPTTTSAAIPGIAGLGHMLLTVALVALFLALRGGIKDRLSAGAKQAVTA</sequence>
<reference evidence="2 3" key="1">
    <citation type="submission" date="2021-03" db="EMBL/GenBank/DDBJ databases">
        <title>Sequencing the genomes of 1000 actinobacteria strains.</title>
        <authorList>
            <person name="Klenk H.-P."/>
        </authorList>
    </citation>
    <scope>NUCLEOTIDE SEQUENCE [LARGE SCALE GENOMIC DNA]</scope>
    <source>
        <strain evidence="2 3">DSM 14564</strain>
    </source>
</reference>
<comment type="caution">
    <text evidence="2">The sequence shown here is derived from an EMBL/GenBank/DDBJ whole genome shotgun (WGS) entry which is preliminary data.</text>
</comment>
<dbReference type="Proteomes" id="UP000698222">
    <property type="component" value="Unassembled WGS sequence"/>
</dbReference>
<evidence type="ECO:0000313" key="2">
    <source>
        <dbReference type="EMBL" id="MBP2409815.1"/>
    </source>
</evidence>
<dbReference type="RefSeq" id="WP_209892447.1">
    <property type="nucleotide sequence ID" value="NZ_BAAAJV010000025.1"/>
</dbReference>
<keyword evidence="1" id="KW-0472">Membrane</keyword>
<feature type="transmembrane region" description="Helical" evidence="1">
    <location>
        <begin position="107"/>
        <end position="131"/>
    </location>
</feature>